<proteinExistence type="predicted"/>
<dbReference type="OrthoDB" id="423019at2"/>
<comment type="caution">
    <text evidence="2">The sequence shown here is derived from an EMBL/GenBank/DDBJ whole genome shotgun (WGS) entry which is preliminary data.</text>
</comment>
<dbReference type="RefSeq" id="WP_106287656.1">
    <property type="nucleotide sequence ID" value="NZ_CAWNTC010000216.1"/>
</dbReference>
<evidence type="ECO:0000313" key="2">
    <source>
        <dbReference type="EMBL" id="PSB04097.1"/>
    </source>
</evidence>
<keyword evidence="3" id="KW-1185">Reference proteome</keyword>
<dbReference type="InterPro" id="IPR029063">
    <property type="entry name" value="SAM-dependent_MTases_sf"/>
</dbReference>
<dbReference type="InterPro" id="IPR006342">
    <property type="entry name" value="FkbM_mtfrase"/>
</dbReference>
<dbReference type="Gene3D" id="3.40.50.150">
    <property type="entry name" value="Vaccinia Virus protein VP39"/>
    <property type="match status" value="1"/>
</dbReference>
<name>A0A2T1C7I1_9CYAN</name>
<sequence>MKKLGSWFHQQYTKAYSYYQVTQTGVITDYPLDAREREFYLKLQSILKGESLVVYDIGAARGIVSSCLAKLPNVKLIYSFEPIPDVYQQLVTNMQKYPKVNCHNLALGDRAGESSMYISGSSDSSSLLPMAKLHTDQFPETAIQKQISVPVAALDDYVREQGLMKPDIIKIDVQGYEEKVISGGKKTICQSQYCVLEMSLQPLYEGSPLFDDIYQLMKNINFTLIGVSSPILGQSGIQLQVDGIFANNG</sequence>
<dbReference type="InterPro" id="IPR053188">
    <property type="entry name" value="FkbM_Methyltransferase"/>
</dbReference>
<dbReference type="AlphaFoldDB" id="A0A2T1C7I1"/>
<organism evidence="2 3">
    <name type="scientific">Merismopedia glauca CCAP 1448/3</name>
    <dbReference type="NCBI Taxonomy" id="1296344"/>
    <lineage>
        <taxon>Bacteria</taxon>
        <taxon>Bacillati</taxon>
        <taxon>Cyanobacteriota</taxon>
        <taxon>Cyanophyceae</taxon>
        <taxon>Synechococcales</taxon>
        <taxon>Merismopediaceae</taxon>
        <taxon>Merismopedia</taxon>
    </lineage>
</organism>
<evidence type="ECO:0000313" key="3">
    <source>
        <dbReference type="Proteomes" id="UP000238762"/>
    </source>
</evidence>
<dbReference type="PANTHER" id="PTHR36973:SF4">
    <property type="entry name" value="NODULATION PROTEIN"/>
    <property type="match status" value="1"/>
</dbReference>
<reference evidence="2 3" key="1">
    <citation type="submission" date="2018-02" db="EMBL/GenBank/DDBJ databases">
        <authorList>
            <person name="Cohen D.B."/>
            <person name="Kent A.D."/>
        </authorList>
    </citation>
    <scope>NUCLEOTIDE SEQUENCE [LARGE SCALE GENOMIC DNA]</scope>
    <source>
        <strain evidence="2 3">CCAP 1448/3</strain>
    </source>
</reference>
<accession>A0A2T1C7I1</accession>
<dbReference type="SUPFAM" id="SSF53335">
    <property type="entry name" value="S-adenosyl-L-methionine-dependent methyltransferases"/>
    <property type="match status" value="1"/>
</dbReference>
<dbReference type="Proteomes" id="UP000238762">
    <property type="component" value="Unassembled WGS sequence"/>
</dbReference>
<reference evidence="2 3" key="2">
    <citation type="submission" date="2018-03" db="EMBL/GenBank/DDBJ databases">
        <title>The ancient ancestry and fast evolution of plastids.</title>
        <authorList>
            <person name="Moore K.R."/>
            <person name="Magnabosco C."/>
            <person name="Momper L."/>
            <person name="Gold D.A."/>
            <person name="Bosak T."/>
            <person name="Fournier G.P."/>
        </authorList>
    </citation>
    <scope>NUCLEOTIDE SEQUENCE [LARGE SCALE GENOMIC DNA]</scope>
    <source>
        <strain evidence="2 3">CCAP 1448/3</strain>
    </source>
</reference>
<dbReference type="EMBL" id="PVWJ01000018">
    <property type="protein sequence ID" value="PSB04097.1"/>
    <property type="molecule type" value="Genomic_DNA"/>
</dbReference>
<evidence type="ECO:0000259" key="1">
    <source>
        <dbReference type="Pfam" id="PF05050"/>
    </source>
</evidence>
<dbReference type="GO" id="GO:0008171">
    <property type="term" value="F:O-methyltransferase activity"/>
    <property type="evidence" value="ECO:0007669"/>
    <property type="project" value="TreeGrafter"/>
</dbReference>
<feature type="domain" description="Methyltransferase FkbM" evidence="1">
    <location>
        <begin position="56"/>
        <end position="222"/>
    </location>
</feature>
<dbReference type="NCBIfam" id="TIGR01444">
    <property type="entry name" value="fkbM_fam"/>
    <property type="match status" value="1"/>
</dbReference>
<gene>
    <name evidence="2" type="ORF">C7B64_05535</name>
</gene>
<protein>
    <recommendedName>
        <fullName evidence="1">Methyltransferase FkbM domain-containing protein</fullName>
    </recommendedName>
</protein>
<dbReference type="Pfam" id="PF05050">
    <property type="entry name" value="Methyltransf_21"/>
    <property type="match status" value="1"/>
</dbReference>
<dbReference type="PANTHER" id="PTHR36973">
    <property type="entry name" value="SLL1456 PROTEIN-RELATED"/>
    <property type="match status" value="1"/>
</dbReference>